<evidence type="ECO:0000256" key="1">
    <source>
        <dbReference type="ARBA" id="ARBA00023152"/>
    </source>
</evidence>
<dbReference type="SMART" id="SM00855">
    <property type="entry name" value="PGAM"/>
    <property type="match status" value="1"/>
</dbReference>
<keyword evidence="6" id="KW-1185">Reference proteome</keyword>
<dbReference type="PANTHER" id="PTHR48100">
    <property type="entry name" value="BROAD-SPECIFICITY PHOSPHATASE YOR283W-RELATED"/>
    <property type="match status" value="1"/>
</dbReference>
<evidence type="ECO:0000256" key="3">
    <source>
        <dbReference type="PIRSR" id="PIRSR613078-1"/>
    </source>
</evidence>
<feature type="binding site" evidence="4">
    <location>
        <begin position="7"/>
        <end position="14"/>
    </location>
    <ligand>
        <name>substrate</name>
    </ligand>
</feature>
<evidence type="ECO:0000313" key="5">
    <source>
        <dbReference type="EMBL" id="KAB1642636.1"/>
    </source>
</evidence>
<evidence type="ECO:0000256" key="4">
    <source>
        <dbReference type="PIRSR" id="PIRSR613078-2"/>
    </source>
</evidence>
<evidence type="ECO:0000313" key="6">
    <source>
        <dbReference type="Proteomes" id="UP000433493"/>
    </source>
</evidence>
<feature type="active site" description="Proton donor/acceptor" evidence="3">
    <location>
        <position position="82"/>
    </location>
</feature>
<accession>A0A7J5B9X3</accession>
<keyword evidence="2" id="KW-0413">Isomerase</keyword>
<dbReference type="InterPro" id="IPR050275">
    <property type="entry name" value="PGM_Phosphatase"/>
</dbReference>
<keyword evidence="1" id="KW-0324">Glycolysis</keyword>
<dbReference type="PANTHER" id="PTHR48100:SF1">
    <property type="entry name" value="HISTIDINE PHOSPHATASE FAMILY PROTEIN-RELATED"/>
    <property type="match status" value="1"/>
</dbReference>
<dbReference type="SUPFAM" id="SSF53254">
    <property type="entry name" value="Phosphoglycerate mutase-like"/>
    <property type="match status" value="1"/>
</dbReference>
<name>A0A7J5B9X3_9MICO</name>
<reference evidence="5 6" key="1">
    <citation type="submission" date="2019-09" db="EMBL/GenBank/DDBJ databases">
        <title>Phylogeny of genus Pseudoclavibacter and closely related genus.</title>
        <authorList>
            <person name="Li Y."/>
        </authorList>
    </citation>
    <scope>NUCLEOTIDE SEQUENCE [LARGE SCALE GENOMIC DNA]</scope>
    <source>
        <strain evidence="5 6">KCTC 13959</strain>
    </source>
</reference>
<dbReference type="Proteomes" id="UP000433493">
    <property type="component" value="Unassembled WGS sequence"/>
</dbReference>
<dbReference type="InterPro" id="IPR029033">
    <property type="entry name" value="His_PPase_superfam"/>
</dbReference>
<feature type="active site" description="Tele-phosphohistidine intermediate" evidence="3">
    <location>
        <position position="8"/>
    </location>
</feature>
<dbReference type="InterPro" id="IPR013078">
    <property type="entry name" value="His_Pase_superF_clade-1"/>
</dbReference>
<evidence type="ECO:0000256" key="2">
    <source>
        <dbReference type="ARBA" id="ARBA00023235"/>
    </source>
</evidence>
<dbReference type="AlphaFoldDB" id="A0A7J5B9X3"/>
<proteinExistence type="predicted"/>
<dbReference type="PROSITE" id="PS00175">
    <property type="entry name" value="PG_MUTASE"/>
    <property type="match status" value="1"/>
</dbReference>
<protein>
    <submittedName>
        <fullName evidence="5">Histidine phosphatase family protein</fullName>
    </submittedName>
</protein>
<dbReference type="InterPro" id="IPR001345">
    <property type="entry name" value="PG/BPGM_mutase_AS"/>
</dbReference>
<sequence length="189" mass="20939">MRIGLIRHGETDWNAQMKLQGATDIPLNERGVEQAADAGRLLRGSDWTRMVASPLTRARHTGELIAAELGLDEPELIPNLAERSFGELEGQHVYRPDGSRTSLEHPSVEPVDAVVERAFEALTEIATRYPNDNVLALSHGTVIRFVLDQLLDWQAPHISNVALSVLESDADSPRGFAVRSANGYRHYPR</sequence>
<dbReference type="EMBL" id="WBKB01000005">
    <property type="protein sequence ID" value="KAB1642636.1"/>
    <property type="molecule type" value="Genomic_DNA"/>
</dbReference>
<organism evidence="5 6">
    <name type="scientific">Gulosibacter chungangensis</name>
    <dbReference type="NCBI Taxonomy" id="979746"/>
    <lineage>
        <taxon>Bacteria</taxon>
        <taxon>Bacillati</taxon>
        <taxon>Actinomycetota</taxon>
        <taxon>Actinomycetes</taxon>
        <taxon>Micrococcales</taxon>
        <taxon>Microbacteriaceae</taxon>
        <taxon>Gulosibacter</taxon>
    </lineage>
</organism>
<dbReference type="CDD" id="cd07067">
    <property type="entry name" value="HP_PGM_like"/>
    <property type="match status" value="1"/>
</dbReference>
<dbReference type="OrthoDB" id="4697614at2"/>
<feature type="binding site" evidence="4">
    <location>
        <position position="57"/>
    </location>
    <ligand>
        <name>substrate</name>
    </ligand>
</feature>
<dbReference type="RefSeq" id="WP_158052439.1">
    <property type="nucleotide sequence ID" value="NZ_WBKB01000005.1"/>
</dbReference>
<comment type="caution">
    <text evidence="5">The sequence shown here is derived from an EMBL/GenBank/DDBJ whole genome shotgun (WGS) entry which is preliminary data.</text>
</comment>
<dbReference type="Gene3D" id="3.40.50.1240">
    <property type="entry name" value="Phosphoglycerate mutase-like"/>
    <property type="match status" value="1"/>
</dbReference>
<dbReference type="GO" id="GO:0005737">
    <property type="term" value="C:cytoplasm"/>
    <property type="evidence" value="ECO:0007669"/>
    <property type="project" value="TreeGrafter"/>
</dbReference>
<dbReference type="Pfam" id="PF00300">
    <property type="entry name" value="His_Phos_1"/>
    <property type="match status" value="1"/>
</dbReference>
<gene>
    <name evidence="5" type="ORF">F8O05_09220</name>
</gene>
<dbReference type="GO" id="GO:0016791">
    <property type="term" value="F:phosphatase activity"/>
    <property type="evidence" value="ECO:0007669"/>
    <property type="project" value="TreeGrafter"/>
</dbReference>